<dbReference type="GO" id="GO:0005829">
    <property type="term" value="C:cytosol"/>
    <property type="evidence" value="ECO:0007669"/>
    <property type="project" value="TreeGrafter"/>
</dbReference>
<dbReference type="InterPro" id="IPR048304">
    <property type="entry name" value="UbiD_Rift_dom"/>
</dbReference>
<protein>
    <submittedName>
        <fullName evidence="3">UbiD family decarboxylase</fullName>
    </submittedName>
</protein>
<dbReference type="Proteomes" id="UP001139157">
    <property type="component" value="Unassembled WGS sequence"/>
</dbReference>
<dbReference type="InterPro" id="IPR002830">
    <property type="entry name" value="UbiD"/>
</dbReference>
<comment type="caution">
    <text evidence="3">The sequence shown here is derived from an EMBL/GenBank/DDBJ whole genome shotgun (WGS) entry which is preliminary data.</text>
</comment>
<reference evidence="3" key="1">
    <citation type="submission" date="2022-06" db="EMBL/GenBank/DDBJ databases">
        <title>Novel species in genus nocardia.</title>
        <authorList>
            <person name="Li F."/>
        </authorList>
    </citation>
    <scope>NUCLEOTIDE SEQUENCE</scope>
    <source>
        <strain evidence="3">CDC141</strain>
    </source>
</reference>
<feature type="domain" description="3-octaprenyl-4-hydroxybenzoate carboxy-lyase-like N-terminal" evidence="2">
    <location>
        <begin position="10"/>
        <end position="91"/>
    </location>
</feature>
<dbReference type="Pfam" id="PF01977">
    <property type="entry name" value="UbiD"/>
    <property type="match status" value="1"/>
</dbReference>
<dbReference type="EMBL" id="JAMRXG010000022">
    <property type="protein sequence ID" value="MCM6778433.1"/>
    <property type="molecule type" value="Genomic_DNA"/>
</dbReference>
<dbReference type="RefSeq" id="WP_251917944.1">
    <property type="nucleotide sequence ID" value="NZ_JAMRXG010000022.1"/>
</dbReference>
<organism evidence="3 4">
    <name type="scientific">Nocardia pulmonis</name>
    <dbReference type="NCBI Taxonomy" id="2951408"/>
    <lineage>
        <taxon>Bacteria</taxon>
        <taxon>Bacillati</taxon>
        <taxon>Actinomycetota</taxon>
        <taxon>Actinomycetes</taxon>
        <taxon>Mycobacteriales</taxon>
        <taxon>Nocardiaceae</taxon>
        <taxon>Nocardia</taxon>
    </lineage>
</organism>
<proteinExistence type="predicted"/>
<dbReference type="GO" id="GO:0006744">
    <property type="term" value="P:ubiquinone biosynthetic process"/>
    <property type="evidence" value="ECO:0007669"/>
    <property type="project" value="TreeGrafter"/>
</dbReference>
<keyword evidence="4" id="KW-1185">Reference proteome</keyword>
<dbReference type="PANTHER" id="PTHR30108:SF17">
    <property type="entry name" value="FERULIC ACID DECARBOXYLASE 1"/>
    <property type="match status" value="1"/>
</dbReference>
<dbReference type="AlphaFoldDB" id="A0A9X2J0D2"/>
<evidence type="ECO:0000259" key="1">
    <source>
        <dbReference type="Pfam" id="PF01977"/>
    </source>
</evidence>
<feature type="domain" description="3-octaprenyl-4-hydroxybenzoate carboxy-lyase-like Rift-related" evidence="1">
    <location>
        <begin position="107"/>
        <end position="181"/>
    </location>
</feature>
<name>A0A9X2J0D2_9NOCA</name>
<accession>A0A9X2J0D2</accession>
<dbReference type="GO" id="GO:0008694">
    <property type="term" value="F:4-hydroxy-3-polyprenylbenzoate decarboxylase activity"/>
    <property type="evidence" value="ECO:0007669"/>
    <property type="project" value="TreeGrafter"/>
</dbReference>
<evidence type="ECO:0000313" key="3">
    <source>
        <dbReference type="EMBL" id="MCM6778433.1"/>
    </source>
</evidence>
<dbReference type="Pfam" id="PF20695">
    <property type="entry name" value="UbiD_N"/>
    <property type="match status" value="1"/>
</dbReference>
<dbReference type="SUPFAM" id="SSF50475">
    <property type="entry name" value="FMN-binding split barrel"/>
    <property type="match status" value="1"/>
</dbReference>
<gene>
    <name evidence="3" type="ORF">NDR86_33585</name>
</gene>
<evidence type="ECO:0000259" key="2">
    <source>
        <dbReference type="Pfam" id="PF20695"/>
    </source>
</evidence>
<sequence>MPYDDLRSFLAALESHDQLLHITERVQPEPDLAAAAVAGIRMSDRSPALYFDNIAGFTDARVLMNTVAGWQNLAVAMDLDPGSSARTMFDEWVRRWDAYPVAPERRDNPPWAENTVSGDDINLFELMPLFRLNQFDAGFYLDKGAVVSRDPEDWNNFDTQNVGCYRMQVRHRRHLNILPIPVHDLRRDCPEPSARRRCRPGDPIHRCAAV</sequence>
<dbReference type="PANTHER" id="PTHR30108">
    <property type="entry name" value="3-OCTAPRENYL-4-HYDROXYBENZOATE CARBOXY-LYASE-RELATED"/>
    <property type="match status" value="1"/>
</dbReference>
<evidence type="ECO:0000313" key="4">
    <source>
        <dbReference type="Proteomes" id="UP001139157"/>
    </source>
</evidence>
<dbReference type="InterPro" id="IPR049383">
    <property type="entry name" value="UbiD-like_N"/>
</dbReference>